<dbReference type="EMBL" id="RVIJ01000020">
    <property type="protein sequence ID" value="MLW02156.1"/>
    <property type="molecule type" value="Genomic_DNA"/>
</dbReference>
<reference evidence="1" key="1">
    <citation type="submission" date="2018-10" db="EMBL/GenBank/DDBJ databases">
        <authorList>
            <consortium name="PulseNet: The National Subtyping Network for Foodborne Disease Surveillance"/>
            <person name="Tarr C.L."/>
            <person name="Trees E."/>
            <person name="Katz L.S."/>
            <person name="Carleton-Romer H.A."/>
            <person name="Stroika S."/>
            <person name="Kucerova Z."/>
            <person name="Roache K.F."/>
            <person name="Sabol A.L."/>
            <person name="Besser J."/>
            <person name="Gerner-Smidt P."/>
        </authorList>
    </citation>
    <scope>NUCLEOTIDE SEQUENCE [LARGE SCALE GENOMIC DNA]</scope>
    <source>
        <strain evidence="1">PNUSAS038541</strain>
    </source>
</reference>
<dbReference type="Proteomes" id="UP000885392">
    <property type="component" value="Unassembled WGS sequence"/>
</dbReference>
<dbReference type="Pfam" id="PF11920">
    <property type="entry name" value="DUF3438"/>
    <property type="match status" value="1"/>
</dbReference>
<comment type="caution">
    <text evidence="1">The sequence shown here is derived from an EMBL/GenBank/DDBJ whole genome shotgun (WGS) entry which is preliminary data.</text>
</comment>
<gene>
    <name evidence="1" type="ORF">EAK82_18505</name>
</gene>
<protein>
    <submittedName>
        <fullName evidence="1">DUF3438 family protein</fullName>
    </submittedName>
</protein>
<sequence length="160" mass="17077">MATLKSGTLVKVLIPAVLPGAAGIGLHACTSGSLDKMAVPWAALPPLTPEQWREAGITGDTPQDTQAISDPSDIVARGRYMAGGKYNVEILVVRNNREGDVVVDPQVLSGKFVLAAFRHRWVRASGQPEDITILYLMKPEHPEAAFTAEPPLPVTTGGKR</sequence>
<name>A0A3R0Y2L6_SALER</name>
<dbReference type="RefSeq" id="WP_366548280.1">
    <property type="nucleotide sequence ID" value="NZ_MXMT01000087.1"/>
</dbReference>
<accession>A0A3R0Y2L6</accession>
<evidence type="ECO:0000313" key="1">
    <source>
        <dbReference type="EMBL" id="MLW02156.1"/>
    </source>
</evidence>
<dbReference type="AlphaFoldDB" id="A0A3R0Y2L6"/>
<dbReference type="InterPro" id="IPR021844">
    <property type="entry name" value="Integr_conj_element_PFL4704"/>
</dbReference>
<organism evidence="1">
    <name type="scientific">Salmonella enterica</name>
    <name type="common">Salmonella choleraesuis</name>
    <dbReference type="NCBI Taxonomy" id="28901"/>
    <lineage>
        <taxon>Bacteria</taxon>
        <taxon>Pseudomonadati</taxon>
        <taxon>Pseudomonadota</taxon>
        <taxon>Gammaproteobacteria</taxon>
        <taxon>Enterobacterales</taxon>
        <taxon>Enterobacteriaceae</taxon>
        <taxon>Salmonella</taxon>
    </lineage>
</organism>
<proteinExistence type="predicted"/>